<gene>
    <name evidence="2" type="ORF">H9703_02570</name>
</gene>
<comment type="caution">
    <text evidence="2">The sequence shown here is derived from an EMBL/GenBank/DDBJ whole genome shotgun (WGS) entry which is preliminary data.</text>
</comment>
<feature type="domain" description="DUF6273" evidence="1">
    <location>
        <begin position="43"/>
        <end position="206"/>
    </location>
</feature>
<dbReference type="EMBL" id="DWWN01000020">
    <property type="protein sequence ID" value="HJC45015.1"/>
    <property type="molecule type" value="Genomic_DNA"/>
</dbReference>
<protein>
    <recommendedName>
        <fullName evidence="1">DUF6273 domain-containing protein</fullName>
    </recommendedName>
</protein>
<proteinExistence type="predicted"/>
<name>A0A9D2T4S1_9FIRM</name>
<accession>A0A9D2T4S1</accession>
<reference evidence="2" key="1">
    <citation type="journal article" date="2021" name="PeerJ">
        <title>Extensive microbial diversity within the chicken gut microbiome revealed by metagenomics and culture.</title>
        <authorList>
            <person name="Gilroy R."/>
            <person name="Ravi A."/>
            <person name="Getino M."/>
            <person name="Pursley I."/>
            <person name="Horton D.L."/>
            <person name="Alikhan N.F."/>
            <person name="Baker D."/>
            <person name="Gharbi K."/>
            <person name="Hall N."/>
            <person name="Watson M."/>
            <person name="Adriaenssens E.M."/>
            <person name="Foster-Nyarko E."/>
            <person name="Jarju S."/>
            <person name="Secka A."/>
            <person name="Antonio M."/>
            <person name="Oren A."/>
            <person name="Chaudhuri R.R."/>
            <person name="La Ragione R."/>
            <person name="Hildebrand F."/>
            <person name="Pallen M.J."/>
        </authorList>
    </citation>
    <scope>NUCLEOTIDE SEQUENCE</scope>
    <source>
        <strain evidence="2">ChiSjej5B23-2810</strain>
    </source>
</reference>
<reference evidence="2" key="2">
    <citation type="submission" date="2021-04" db="EMBL/GenBank/DDBJ databases">
        <authorList>
            <person name="Gilroy R."/>
        </authorList>
    </citation>
    <scope>NUCLEOTIDE SEQUENCE</scope>
    <source>
        <strain evidence="2">ChiSjej5B23-2810</strain>
    </source>
</reference>
<evidence type="ECO:0000259" key="1">
    <source>
        <dbReference type="Pfam" id="PF19789"/>
    </source>
</evidence>
<sequence>MTTTLAAQAVGSTVTLKVDGSDTAFLVVHQGNPDPGVYDASCEGTWLLMKDVYTERVWDNRNDYAASLLHAWLNGAFLELLDSGIRQAVKTVKLPYADADGSGVHSGGAGVSAQAFLLSMREMGTPAAQKAGLADEGALLDYFADGDGGEDPLRAAALGGTPTRYWTRSPYTTTSDQVWTVAGETGKCSYRDGSYSYGVRPALILPQAMPVSDGAVLPNGAPGITSASGVSGADLGARNAPFAFEYMPSDPEGASLSVTETLDQTVTRSLTAPSGSTLRFEAVYDSLSFLKLANGVHALQVTASDGMASAVFDASFTKAVTSASLTMAQPIAASAPITAASLTVGGSIPDDAALTVRLTNNAADDQPVWQDATEAVRQGKNILFANQTAANGPAFNFRIEVSRGPSGTGGYIDSVSGAFQ</sequence>
<dbReference type="Pfam" id="PF19789">
    <property type="entry name" value="DUF6273"/>
    <property type="match status" value="1"/>
</dbReference>
<evidence type="ECO:0000313" key="3">
    <source>
        <dbReference type="Proteomes" id="UP000823906"/>
    </source>
</evidence>
<dbReference type="AlphaFoldDB" id="A0A9D2T4S1"/>
<dbReference type="Proteomes" id="UP000823906">
    <property type="component" value="Unassembled WGS sequence"/>
</dbReference>
<evidence type="ECO:0000313" key="2">
    <source>
        <dbReference type="EMBL" id="HJC45015.1"/>
    </source>
</evidence>
<organism evidence="2 3">
    <name type="scientific">Candidatus Faecalibacterium faecigallinarum</name>
    <dbReference type="NCBI Taxonomy" id="2838577"/>
    <lineage>
        <taxon>Bacteria</taxon>
        <taxon>Bacillati</taxon>
        <taxon>Bacillota</taxon>
        <taxon>Clostridia</taxon>
        <taxon>Eubacteriales</taxon>
        <taxon>Oscillospiraceae</taxon>
        <taxon>Faecalibacterium</taxon>
    </lineage>
</organism>
<dbReference type="InterPro" id="IPR046240">
    <property type="entry name" value="DUF6273"/>
</dbReference>